<comment type="caution">
    <text evidence="1">The sequence shown here is derived from an EMBL/GenBank/DDBJ whole genome shotgun (WGS) entry which is preliminary data.</text>
</comment>
<proteinExistence type="predicted"/>
<reference evidence="2" key="1">
    <citation type="journal article" date="2017" name="Plant J.">
        <title>The pomegranate (Punica granatum L.) genome and the genomics of punicalagin biosynthesis.</title>
        <authorList>
            <person name="Qin G."/>
            <person name="Xu C."/>
            <person name="Ming R."/>
            <person name="Tang H."/>
            <person name="Guyot R."/>
            <person name="Kramer E.M."/>
            <person name="Hu Y."/>
            <person name="Yi X."/>
            <person name="Qi Y."/>
            <person name="Xu X."/>
            <person name="Gao Z."/>
            <person name="Pan H."/>
            <person name="Jian J."/>
            <person name="Tian Y."/>
            <person name="Yue Z."/>
            <person name="Xu Y."/>
        </authorList>
    </citation>
    <scope>NUCLEOTIDE SEQUENCE [LARGE SCALE GENOMIC DNA]</scope>
    <source>
        <strain evidence="2">cv. Dabenzi</strain>
    </source>
</reference>
<sequence>MTCDRARAIKPAGKEKKATLIEAKREKEEAVAEAGELKEKDPQVDKRGYNTFAYYYSNRAILGEPESPIEDALA</sequence>
<gene>
    <name evidence="1" type="ORF">CDL15_Pgr012272</name>
</gene>
<organism evidence="1 2">
    <name type="scientific">Punica granatum</name>
    <name type="common">Pomegranate</name>
    <dbReference type="NCBI Taxonomy" id="22663"/>
    <lineage>
        <taxon>Eukaryota</taxon>
        <taxon>Viridiplantae</taxon>
        <taxon>Streptophyta</taxon>
        <taxon>Embryophyta</taxon>
        <taxon>Tracheophyta</taxon>
        <taxon>Spermatophyta</taxon>
        <taxon>Magnoliopsida</taxon>
        <taxon>eudicotyledons</taxon>
        <taxon>Gunneridae</taxon>
        <taxon>Pentapetalae</taxon>
        <taxon>rosids</taxon>
        <taxon>malvids</taxon>
        <taxon>Myrtales</taxon>
        <taxon>Lythraceae</taxon>
        <taxon>Punica</taxon>
    </lineage>
</organism>
<protein>
    <submittedName>
        <fullName evidence="1">Uncharacterized protein</fullName>
    </submittedName>
</protein>
<evidence type="ECO:0000313" key="1">
    <source>
        <dbReference type="EMBL" id="OWM75312.1"/>
    </source>
</evidence>
<dbReference type="EMBL" id="MTKT01003261">
    <property type="protein sequence ID" value="OWM75312.1"/>
    <property type="molecule type" value="Genomic_DNA"/>
</dbReference>
<dbReference type="Proteomes" id="UP000197138">
    <property type="component" value="Unassembled WGS sequence"/>
</dbReference>
<name>A0A218WTM1_PUNGR</name>
<evidence type="ECO:0000313" key="2">
    <source>
        <dbReference type="Proteomes" id="UP000197138"/>
    </source>
</evidence>
<accession>A0A218WTM1</accession>
<dbReference type="AlphaFoldDB" id="A0A218WTM1"/>